<organism evidence="1 2">
    <name type="scientific">Pristionchus pacificus</name>
    <name type="common">Parasitic nematode worm</name>
    <dbReference type="NCBI Taxonomy" id="54126"/>
    <lineage>
        <taxon>Eukaryota</taxon>
        <taxon>Metazoa</taxon>
        <taxon>Ecdysozoa</taxon>
        <taxon>Nematoda</taxon>
        <taxon>Chromadorea</taxon>
        <taxon>Rhabditida</taxon>
        <taxon>Rhabditina</taxon>
        <taxon>Diplogasteromorpha</taxon>
        <taxon>Diplogasteroidea</taxon>
        <taxon>Neodiplogasteridae</taxon>
        <taxon>Pristionchus</taxon>
    </lineage>
</organism>
<reference evidence="1" key="2">
    <citation type="submission" date="2022-06" db="UniProtKB">
        <authorList>
            <consortium name="EnsemblMetazoa"/>
        </authorList>
    </citation>
    <scope>IDENTIFICATION</scope>
    <source>
        <strain evidence="1">PS312</strain>
    </source>
</reference>
<keyword evidence="2" id="KW-1185">Reference proteome</keyword>
<proteinExistence type="predicted"/>
<evidence type="ECO:0000313" key="2">
    <source>
        <dbReference type="Proteomes" id="UP000005239"/>
    </source>
</evidence>
<reference evidence="2" key="1">
    <citation type="journal article" date="2008" name="Nat. Genet.">
        <title>The Pristionchus pacificus genome provides a unique perspective on nematode lifestyle and parasitism.</title>
        <authorList>
            <person name="Dieterich C."/>
            <person name="Clifton S.W."/>
            <person name="Schuster L.N."/>
            <person name="Chinwalla A."/>
            <person name="Delehaunty K."/>
            <person name="Dinkelacker I."/>
            <person name="Fulton L."/>
            <person name="Fulton R."/>
            <person name="Godfrey J."/>
            <person name="Minx P."/>
            <person name="Mitreva M."/>
            <person name="Roeseler W."/>
            <person name="Tian H."/>
            <person name="Witte H."/>
            <person name="Yang S.P."/>
            <person name="Wilson R.K."/>
            <person name="Sommer R.J."/>
        </authorList>
    </citation>
    <scope>NUCLEOTIDE SEQUENCE [LARGE SCALE GENOMIC DNA]</scope>
    <source>
        <strain evidence="2">PS312</strain>
    </source>
</reference>
<evidence type="ECO:0000313" key="1">
    <source>
        <dbReference type="EnsemblMetazoa" id="PPA45534.1"/>
    </source>
</evidence>
<gene>
    <name evidence="1" type="primary">WBGene00283903</name>
</gene>
<sequence>MDELPQNKADPPIRLSLHTIGLGTQMIIPIYELFLSAERIISSINPEKYYRRTLSWKLNFFAKKFCTRRFENLETTLNARYQVKEAAEIASSLQTVYVFSIILKFSKNSFKTLTITSIFVMAGFIHLHPRLRRKFEIIRQRFRGVPITIASHSDVFAIQERRGEGDIYFEKLTKSWTDGISSTK</sequence>
<protein>
    <submittedName>
        <fullName evidence="1">Uncharacterized protein</fullName>
    </submittedName>
</protein>
<dbReference type="AlphaFoldDB" id="A0A2A6C230"/>
<dbReference type="Proteomes" id="UP000005239">
    <property type="component" value="Unassembled WGS sequence"/>
</dbReference>
<name>A0A2A6C230_PRIPA</name>
<dbReference type="EnsemblMetazoa" id="PPA45534.1">
    <property type="protein sequence ID" value="PPA45534.1"/>
    <property type="gene ID" value="WBGene00283903"/>
</dbReference>
<accession>A0A2A6C230</accession>
<accession>A0A8R1Z5U2</accession>